<dbReference type="InterPro" id="IPR017871">
    <property type="entry name" value="ABC_transporter-like_CS"/>
</dbReference>
<accession>A0A1I3YUE2</accession>
<dbReference type="FunFam" id="3.40.50.300:FF:000127">
    <property type="entry name" value="Ribose import ATP-binding protein RbsA"/>
    <property type="match status" value="1"/>
</dbReference>
<dbReference type="PANTHER" id="PTHR43790">
    <property type="entry name" value="CARBOHYDRATE TRANSPORT ATP-BINDING PROTEIN MG119-RELATED"/>
    <property type="match status" value="1"/>
</dbReference>
<evidence type="ECO:0000256" key="9">
    <source>
        <dbReference type="ARBA" id="ARBA00022967"/>
    </source>
</evidence>
<evidence type="ECO:0000256" key="2">
    <source>
        <dbReference type="ARBA" id="ARBA00005417"/>
    </source>
</evidence>
<evidence type="ECO:0000313" key="13">
    <source>
        <dbReference type="Proteomes" id="UP000323300"/>
    </source>
</evidence>
<evidence type="ECO:0000256" key="8">
    <source>
        <dbReference type="ARBA" id="ARBA00022840"/>
    </source>
</evidence>
<evidence type="ECO:0000259" key="11">
    <source>
        <dbReference type="PROSITE" id="PS50893"/>
    </source>
</evidence>
<dbReference type="GO" id="GO:0016887">
    <property type="term" value="F:ATP hydrolysis activity"/>
    <property type="evidence" value="ECO:0007669"/>
    <property type="project" value="InterPro"/>
</dbReference>
<dbReference type="EMBL" id="FOSL01000005">
    <property type="protein sequence ID" value="SFK34861.1"/>
    <property type="molecule type" value="Genomic_DNA"/>
</dbReference>
<keyword evidence="3" id="KW-0813">Transport</keyword>
<organism evidence="12 13">
    <name type="scientific">Neomesorhizobium albiziae</name>
    <dbReference type="NCBI Taxonomy" id="335020"/>
    <lineage>
        <taxon>Bacteria</taxon>
        <taxon>Pseudomonadati</taxon>
        <taxon>Pseudomonadota</taxon>
        <taxon>Alphaproteobacteria</taxon>
        <taxon>Hyphomicrobiales</taxon>
        <taxon>Phyllobacteriaceae</taxon>
        <taxon>Neomesorhizobium</taxon>
    </lineage>
</organism>
<dbReference type="CDD" id="cd03216">
    <property type="entry name" value="ABC_Carb_Monos_I"/>
    <property type="match status" value="1"/>
</dbReference>
<keyword evidence="10" id="KW-0472">Membrane</keyword>
<dbReference type="InterPro" id="IPR050107">
    <property type="entry name" value="ABC_carbohydrate_import_ATPase"/>
</dbReference>
<dbReference type="SMART" id="SM00382">
    <property type="entry name" value="AAA"/>
    <property type="match status" value="2"/>
</dbReference>
<evidence type="ECO:0000256" key="5">
    <source>
        <dbReference type="ARBA" id="ARBA00022597"/>
    </source>
</evidence>
<evidence type="ECO:0000256" key="3">
    <source>
        <dbReference type="ARBA" id="ARBA00022448"/>
    </source>
</evidence>
<keyword evidence="8 12" id="KW-0067">ATP-binding</keyword>
<name>A0A1I3YUE2_9HYPH</name>
<evidence type="ECO:0000256" key="1">
    <source>
        <dbReference type="ARBA" id="ARBA00004202"/>
    </source>
</evidence>
<dbReference type="PROSITE" id="PS00211">
    <property type="entry name" value="ABC_TRANSPORTER_1"/>
    <property type="match status" value="1"/>
</dbReference>
<dbReference type="GO" id="GO:0005886">
    <property type="term" value="C:plasma membrane"/>
    <property type="evidence" value="ECO:0007669"/>
    <property type="project" value="UniProtKB-SubCell"/>
</dbReference>
<dbReference type="CDD" id="cd03215">
    <property type="entry name" value="ABC_Carb_Monos_II"/>
    <property type="match status" value="1"/>
</dbReference>
<evidence type="ECO:0000256" key="10">
    <source>
        <dbReference type="ARBA" id="ARBA00023136"/>
    </source>
</evidence>
<reference evidence="12 13" key="1">
    <citation type="submission" date="2016-10" db="EMBL/GenBank/DDBJ databases">
        <authorList>
            <person name="Varghese N."/>
            <person name="Submissions S."/>
        </authorList>
    </citation>
    <scope>NUCLEOTIDE SEQUENCE [LARGE SCALE GENOMIC DNA]</scope>
    <source>
        <strain evidence="12 13">DSM 21822</strain>
    </source>
</reference>
<dbReference type="RefSeq" id="WP_244621668.1">
    <property type="nucleotide sequence ID" value="NZ_BSPE01000056.1"/>
</dbReference>
<keyword evidence="4" id="KW-1003">Cell membrane</keyword>
<keyword evidence="7" id="KW-0547">Nucleotide-binding</keyword>
<comment type="subcellular location">
    <subcellularLocation>
        <location evidence="1">Cell membrane</location>
        <topology evidence="1">Peripheral membrane protein</topology>
    </subcellularLocation>
</comment>
<proteinExistence type="inferred from homology"/>
<dbReference type="InterPro" id="IPR027417">
    <property type="entry name" value="P-loop_NTPase"/>
</dbReference>
<evidence type="ECO:0000256" key="6">
    <source>
        <dbReference type="ARBA" id="ARBA00022737"/>
    </source>
</evidence>
<dbReference type="Gene3D" id="3.40.50.300">
    <property type="entry name" value="P-loop containing nucleotide triphosphate hydrolases"/>
    <property type="match status" value="2"/>
</dbReference>
<dbReference type="PROSITE" id="PS50893">
    <property type="entry name" value="ABC_TRANSPORTER_2"/>
    <property type="match status" value="2"/>
</dbReference>
<evidence type="ECO:0000256" key="4">
    <source>
        <dbReference type="ARBA" id="ARBA00022475"/>
    </source>
</evidence>
<feature type="domain" description="ABC transporter" evidence="11">
    <location>
        <begin position="6"/>
        <end position="242"/>
    </location>
</feature>
<dbReference type="Proteomes" id="UP000323300">
    <property type="component" value="Unassembled WGS sequence"/>
</dbReference>
<keyword evidence="9" id="KW-1278">Translocase</keyword>
<dbReference type="Pfam" id="PF00005">
    <property type="entry name" value="ABC_tran"/>
    <property type="match status" value="2"/>
</dbReference>
<dbReference type="GO" id="GO:0005524">
    <property type="term" value="F:ATP binding"/>
    <property type="evidence" value="ECO:0007669"/>
    <property type="project" value="UniProtKB-KW"/>
</dbReference>
<feature type="domain" description="ABC transporter" evidence="11">
    <location>
        <begin position="252"/>
        <end position="496"/>
    </location>
</feature>
<dbReference type="InterPro" id="IPR003593">
    <property type="entry name" value="AAA+_ATPase"/>
</dbReference>
<evidence type="ECO:0000256" key="7">
    <source>
        <dbReference type="ARBA" id="ARBA00022741"/>
    </source>
</evidence>
<dbReference type="AlphaFoldDB" id="A0A1I3YUE2"/>
<comment type="similarity">
    <text evidence="2">Belongs to the ABC transporter superfamily.</text>
</comment>
<keyword evidence="6" id="KW-0677">Repeat</keyword>
<dbReference type="SUPFAM" id="SSF52540">
    <property type="entry name" value="P-loop containing nucleoside triphosphate hydrolases"/>
    <property type="match status" value="2"/>
</dbReference>
<keyword evidence="13" id="KW-1185">Reference proteome</keyword>
<evidence type="ECO:0000313" key="12">
    <source>
        <dbReference type="EMBL" id="SFK34861.1"/>
    </source>
</evidence>
<gene>
    <name evidence="12" type="ORF">SAMN04488498_105148</name>
</gene>
<protein>
    <submittedName>
        <fullName evidence="12">Rhamnose transport system ATP-binding protein</fullName>
    </submittedName>
</protein>
<sequence>MSQPILTLSGLSKSFPGVRALHDVSLSLRPGSVTAILGENGAGKSTIVKVLTGIYRPSDGEIRVRGELKSFSSPRDAWAAGIAAIHQETVMFDELSVAENIFMGHMPTGPARFVDWSEMHARAAALLKRIDAAIPPEFKLKRLSVAQKHLVEIARALSHEAQVVIMDEPTAALSANEIDDLFRIVAQLKAEGRAVLFISHKFDEIFRIADDFVCLRDGEKVGEGAIASVTEPQLVRMMVGRPVDQVFPKRDVAIGDVVLSVAGLSNATEYADVSFDLRKGEILGLYGLVGAGRTEAMQGLFGITPKTRGTVTLEGRRLSIGAPSDAITAGISYVPEDRQEQGAIVSLGIRENVTLANLSKYIRGLFLSRTSEQAETRRLGKRLAVKAANWEQKLAELSGGNQQKVVIAKWLATRPKVIVLDEPTKGIDVGSKAAVHDFIGELASEGLAVVLITSELPEVMGLADRVLVMKEGRVVDAFKRGQWSAEAIVGAATGAAKEAA</sequence>
<dbReference type="InterPro" id="IPR003439">
    <property type="entry name" value="ABC_transporter-like_ATP-bd"/>
</dbReference>
<keyword evidence="5" id="KW-0762">Sugar transport</keyword>
<dbReference type="PANTHER" id="PTHR43790:SF3">
    <property type="entry name" value="D-ALLOSE IMPORT ATP-BINDING PROTEIN ALSA-RELATED"/>
    <property type="match status" value="1"/>
</dbReference>